<feature type="compositionally biased region" description="Pro residues" evidence="1">
    <location>
        <begin position="314"/>
        <end position="325"/>
    </location>
</feature>
<feature type="region of interest" description="Disordered" evidence="1">
    <location>
        <begin position="1"/>
        <end position="70"/>
    </location>
</feature>
<evidence type="ECO:0000313" key="5">
    <source>
        <dbReference type="Proteomes" id="UP001595993"/>
    </source>
</evidence>
<evidence type="ECO:0000259" key="3">
    <source>
        <dbReference type="Pfam" id="PF20568"/>
    </source>
</evidence>
<keyword evidence="2" id="KW-1133">Transmembrane helix</keyword>
<reference evidence="5" key="1">
    <citation type="journal article" date="2019" name="Int. J. Syst. Evol. Microbiol.">
        <title>The Global Catalogue of Microorganisms (GCM) 10K type strain sequencing project: providing services to taxonomists for standard genome sequencing and annotation.</title>
        <authorList>
            <consortium name="The Broad Institute Genomics Platform"/>
            <consortium name="The Broad Institute Genome Sequencing Center for Infectious Disease"/>
            <person name="Wu L."/>
            <person name="Ma J."/>
        </authorList>
    </citation>
    <scope>NUCLEOTIDE SEQUENCE [LARGE SCALE GENOMIC DNA]</scope>
    <source>
        <strain evidence="5">CGMCC 4.7139</strain>
    </source>
</reference>
<evidence type="ECO:0000256" key="1">
    <source>
        <dbReference type="SAM" id="MobiDB-lite"/>
    </source>
</evidence>
<feature type="compositionally biased region" description="Low complexity" evidence="1">
    <location>
        <begin position="414"/>
        <end position="425"/>
    </location>
</feature>
<dbReference type="EMBL" id="JBHSFE010000007">
    <property type="protein sequence ID" value="MFC4607521.1"/>
    <property type="molecule type" value="Genomic_DNA"/>
</dbReference>
<feature type="compositionally biased region" description="Pro residues" evidence="1">
    <location>
        <begin position="349"/>
        <end position="391"/>
    </location>
</feature>
<keyword evidence="2" id="KW-0812">Transmembrane</keyword>
<feature type="region of interest" description="Disordered" evidence="1">
    <location>
        <begin position="299"/>
        <end position="425"/>
    </location>
</feature>
<dbReference type="RefSeq" id="WP_381192532.1">
    <property type="nucleotide sequence ID" value="NZ_JBHSFE010000007.1"/>
</dbReference>
<name>A0ABV9FZL4_9ACTN</name>
<dbReference type="Proteomes" id="UP001595993">
    <property type="component" value="Unassembled WGS sequence"/>
</dbReference>
<gene>
    <name evidence="4" type="ORF">ACFO9E_06790</name>
</gene>
<keyword evidence="2" id="KW-0472">Membrane</keyword>
<feature type="region of interest" description="Disordered" evidence="1">
    <location>
        <begin position="113"/>
        <end position="150"/>
    </location>
</feature>
<feature type="compositionally biased region" description="Gly residues" evidence="1">
    <location>
        <begin position="40"/>
        <end position="58"/>
    </location>
</feature>
<organism evidence="4 5">
    <name type="scientific">Streptomyces maoxianensis</name>
    <dbReference type="NCBI Taxonomy" id="1459942"/>
    <lineage>
        <taxon>Bacteria</taxon>
        <taxon>Bacillati</taxon>
        <taxon>Actinomycetota</taxon>
        <taxon>Actinomycetes</taxon>
        <taxon>Kitasatosporales</taxon>
        <taxon>Streptomycetaceae</taxon>
        <taxon>Streptomyces</taxon>
    </lineage>
</organism>
<feature type="compositionally biased region" description="Pro residues" evidence="1">
    <location>
        <begin position="1"/>
        <end position="16"/>
    </location>
</feature>
<feature type="compositionally biased region" description="Polar residues" evidence="1">
    <location>
        <begin position="397"/>
        <end position="406"/>
    </location>
</feature>
<accession>A0ABV9FZL4</accession>
<feature type="compositionally biased region" description="Pro residues" evidence="1">
    <location>
        <begin position="28"/>
        <end position="39"/>
    </location>
</feature>
<dbReference type="InterPro" id="IPR046704">
    <property type="entry name" value="DUF6777"/>
</dbReference>
<keyword evidence="5" id="KW-1185">Reference proteome</keyword>
<feature type="domain" description="DUF6777" evidence="3">
    <location>
        <begin position="142"/>
        <end position="303"/>
    </location>
</feature>
<proteinExistence type="predicted"/>
<comment type="caution">
    <text evidence="4">The sequence shown here is derived from an EMBL/GenBank/DDBJ whole genome shotgun (WGS) entry which is preliminary data.</text>
</comment>
<dbReference type="Pfam" id="PF20568">
    <property type="entry name" value="DUF6777"/>
    <property type="match status" value="1"/>
</dbReference>
<feature type="compositionally biased region" description="Basic and acidic residues" evidence="1">
    <location>
        <begin position="299"/>
        <end position="308"/>
    </location>
</feature>
<evidence type="ECO:0000313" key="4">
    <source>
        <dbReference type="EMBL" id="MFC4607521.1"/>
    </source>
</evidence>
<evidence type="ECO:0000256" key="2">
    <source>
        <dbReference type="SAM" id="Phobius"/>
    </source>
</evidence>
<feature type="transmembrane region" description="Helical" evidence="2">
    <location>
        <begin position="77"/>
        <end position="94"/>
    </location>
</feature>
<sequence>MSAQPPPERPTGPPSGPLSGQSQDRPTRPTPPPGPPTGPPSGGGSGGGGSDGPGGGGPAQDSGEGPQRPWWRSVPRIATIAIAVVAAVVLAIVFTRPGGQGAVAAEEIVRDPVNSSGEAPFTPPSTVEEAPTGEPPAPPTTNLRGSDAGVYGGTQRVASCDVEKQISYLSADPAKNSAFASALGLSPSQVPGYLRSLTPLRLSYDTRVTNHRYKDGAPSAYQSVLQAGTAVLVDDHGVPRVRCACGNPLKPPVKVEGNVRLTGPTWPGFQPTKVVQVQPSATVIDVFVVYDPHRDDWFERKQGDQQGRHDKKVPPPPRPKPPHSPSPHTTSPSGEPPTKSPPSTKSPAPKSPSPKSPAPKSPSPEPPTSKPPEPEPPPQSDNSAPAPPPADTPASETMASSASSLPVDSDAARDSSSSSPASAEY</sequence>
<protein>
    <submittedName>
        <fullName evidence="4">DUF6777 domain-containing protein</fullName>
    </submittedName>
</protein>